<reference evidence="2 3" key="1">
    <citation type="submission" date="2017-08" db="EMBL/GenBank/DDBJ databases">
        <title>Infants hospitalized years apart are colonized by the same room-sourced microbial strains.</title>
        <authorList>
            <person name="Brooks B."/>
            <person name="Olm M.R."/>
            <person name="Firek B.A."/>
            <person name="Baker R."/>
            <person name="Thomas B.C."/>
            <person name="Morowitz M.J."/>
            <person name="Banfield J.F."/>
        </authorList>
    </citation>
    <scope>NUCLEOTIDE SEQUENCE [LARGE SCALE GENOMIC DNA]</scope>
    <source>
        <strain evidence="2">S2_005_002_R2_33</strain>
    </source>
</reference>
<feature type="transmembrane region" description="Helical" evidence="1">
    <location>
        <begin position="12"/>
        <end position="36"/>
    </location>
</feature>
<evidence type="ECO:0000313" key="2">
    <source>
        <dbReference type="EMBL" id="PZQ55427.1"/>
    </source>
</evidence>
<feature type="transmembrane region" description="Helical" evidence="1">
    <location>
        <begin position="43"/>
        <end position="62"/>
    </location>
</feature>
<evidence type="ECO:0000256" key="1">
    <source>
        <dbReference type="SAM" id="Phobius"/>
    </source>
</evidence>
<sequence length="210" mass="22352">MQISTAPWLTLLTWLIGLAVSGAIILAAGAAGLWLLKKLAGEANYGSITLLIAVMGGLFAVYQGTVAMRQKSDQQARHLVFARDLTTQLMFLASQGDIAGGDNAPLEQIPPSLVALKLSRIEATSKALEAIDIKEMPSAKSMSALVRARAGAANMLGRAHDGLTRNVAVDFDRDIAELGNASAEMLAEESRLYPIYQVGPLLVGRLPQQR</sequence>
<keyword evidence="1" id="KW-1133">Transmembrane helix</keyword>
<organism evidence="2 3">
    <name type="scientific">Novosphingobium pentaromativorans</name>
    <dbReference type="NCBI Taxonomy" id="205844"/>
    <lineage>
        <taxon>Bacteria</taxon>
        <taxon>Pseudomonadati</taxon>
        <taxon>Pseudomonadota</taxon>
        <taxon>Alphaproteobacteria</taxon>
        <taxon>Sphingomonadales</taxon>
        <taxon>Sphingomonadaceae</taxon>
        <taxon>Novosphingobium</taxon>
    </lineage>
</organism>
<proteinExistence type="predicted"/>
<evidence type="ECO:0000313" key="3">
    <source>
        <dbReference type="Proteomes" id="UP000249082"/>
    </source>
</evidence>
<keyword evidence="1" id="KW-0472">Membrane</keyword>
<accession>A0A2W5QCZ4</accession>
<gene>
    <name evidence="2" type="ORF">DI555_08865</name>
</gene>
<comment type="caution">
    <text evidence="2">The sequence shown here is derived from an EMBL/GenBank/DDBJ whole genome shotgun (WGS) entry which is preliminary data.</text>
</comment>
<name>A0A2W5QCZ4_9SPHN</name>
<protein>
    <submittedName>
        <fullName evidence="2">Uncharacterized protein</fullName>
    </submittedName>
</protein>
<keyword evidence="1" id="KW-0812">Transmembrane</keyword>
<dbReference type="Proteomes" id="UP000249082">
    <property type="component" value="Unassembled WGS sequence"/>
</dbReference>
<dbReference type="EMBL" id="QFPX01000006">
    <property type="protein sequence ID" value="PZQ55427.1"/>
    <property type="molecule type" value="Genomic_DNA"/>
</dbReference>
<dbReference type="AlphaFoldDB" id="A0A2W5QCZ4"/>